<evidence type="ECO:0000256" key="1">
    <source>
        <dbReference type="SAM" id="MobiDB-lite"/>
    </source>
</evidence>
<protein>
    <submittedName>
        <fullName evidence="3">Uncharacterized protein</fullName>
    </submittedName>
</protein>
<evidence type="ECO:0000256" key="2">
    <source>
        <dbReference type="SAM" id="Phobius"/>
    </source>
</evidence>
<proteinExistence type="predicted"/>
<dbReference type="Proteomes" id="UP000297299">
    <property type="component" value="Unassembled WGS sequence"/>
</dbReference>
<feature type="region of interest" description="Disordered" evidence="1">
    <location>
        <begin position="203"/>
        <end position="249"/>
    </location>
</feature>
<dbReference type="AlphaFoldDB" id="A0A4Y8D6P8"/>
<accession>A0A4Y8D6P8</accession>
<evidence type="ECO:0000313" key="4">
    <source>
        <dbReference type="Proteomes" id="UP000297299"/>
    </source>
</evidence>
<comment type="caution">
    <text evidence="3">The sequence shown here is derived from an EMBL/GenBank/DDBJ whole genome shotgun (WGS) entry which is preliminary data.</text>
</comment>
<dbReference type="CDD" id="cd12087">
    <property type="entry name" value="TM_EGFR-like"/>
    <property type="match status" value="1"/>
</dbReference>
<keyword evidence="4" id="KW-1185">Reference proteome</keyword>
<organism evidence="3 4">
    <name type="scientific">Botryotinia calthae</name>
    <dbReference type="NCBI Taxonomy" id="38488"/>
    <lineage>
        <taxon>Eukaryota</taxon>
        <taxon>Fungi</taxon>
        <taxon>Dikarya</taxon>
        <taxon>Ascomycota</taxon>
        <taxon>Pezizomycotina</taxon>
        <taxon>Leotiomycetes</taxon>
        <taxon>Helotiales</taxon>
        <taxon>Sclerotiniaceae</taxon>
        <taxon>Botryotinia</taxon>
    </lineage>
</organism>
<name>A0A4Y8D6P8_9HELO</name>
<gene>
    <name evidence="3" type="ORF">BOTCAL_0100g00200</name>
</gene>
<keyword evidence="2" id="KW-1133">Transmembrane helix</keyword>
<dbReference type="EMBL" id="PHWZ01000100">
    <property type="protein sequence ID" value="TEY71156.1"/>
    <property type="molecule type" value="Genomic_DNA"/>
</dbReference>
<keyword evidence="2" id="KW-0472">Membrane</keyword>
<reference evidence="3 4" key="1">
    <citation type="submission" date="2017-11" db="EMBL/GenBank/DDBJ databases">
        <title>Comparative genomics of Botrytis spp.</title>
        <authorList>
            <person name="Valero-Jimenez C.A."/>
            <person name="Tapia P."/>
            <person name="Veloso J."/>
            <person name="Silva-Moreno E."/>
            <person name="Staats M."/>
            <person name="Valdes J.H."/>
            <person name="Van Kan J.A.L."/>
        </authorList>
    </citation>
    <scope>NUCLEOTIDE SEQUENCE [LARGE SCALE GENOMIC DNA]</scope>
    <source>
        <strain evidence="3 4">MUCL2830</strain>
    </source>
</reference>
<evidence type="ECO:0000313" key="3">
    <source>
        <dbReference type="EMBL" id="TEY71156.1"/>
    </source>
</evidence>
<sequence>MSTPTSRYPVTEGPAGKVTTWLPLTTVYPIVPRCKTELFATDNLAHIYAYNPNQNALTFATKCWPSEARSWWNQDTSAAAITLLGPFLCPEAYTVAVTTVLNSGSTLSGCCPSGYSLWSLASQLQPRECTSNITSGATITYVTDWTPAADGYATITTVLHSDLMIQAVQINGYNFDGNSAVPTVTAFSSSSTSGSVSKFGTAASSSTPISSGAAATSISSPSASSSSSSGLGTGATSISSPSASSSSSSGLGTGAKIGIAVGIAVGVVAIAALIGTVFFMKRRRKYDTAPQQDSHHVDSMIKLNQVASLPSSPGSNVPHEIDNGYGHEAHEVGNTQIHEMNGSTFAELDGNNRH</sequence>
<dbReference type="OrthoDB" id="4497263at2759"/>
<keyword evidence="2" id="KW-0812">Transmembrane</keyword>
<dbReference type="STRING" id="38488.A0A4Y8D6P8"/>
<feature type="transmembrane region" description="Helical" evidence="2">
    <location>
        <begin position="257"/>
        <end position="279"/>
    </location>
</feature>